<dbReference type="InterPro" id="IPR020846">
    <property type="entry name" value="MFS_dom"/>
</dbReference>
<dbReference type="RefSeq" id="WP_394829141.1">
    <property type="nucleotide sequence ID" value="NZ_CP089984.1"/>
</dbReference>
<evidence type="ECO:0000256" key="4">
    <source>
        <dbReference type="SAM" id="Phobius"/>
    </source>
</evidence>
<evidence type="ECO:0000256" key="3">
    <source>
        <dbReference type="ARBA" id="ARBA00023136"/>
    </source>
</evidence>
<keyword evidence="7" id="KW-1185">Reference proteome</keyword>
<dbReference type="SUPFAM" id="SSF103473">
    <property type="entry name" value="MFS general substrate transporter"/>
    <property type="match status" value="1"/>
</dbReference>
<feature type="transmembrane region" description="Helical" evidence="4">
    <location>
        <begin position="66"/>
        <end position="88"/>
    </location>
</feature>
<keyword evidence="3 4" id="KW-0472">Membrane</keyword>
<reference evidence="6 7" key="1">
    <citation type="submission" date="2021-12" db="EMBL/GenBank/DDBJ databases">
        <title>Discovery of the Pendulisporaceae a myxobacterial family with distinct sporulation behavior and unique specialized metabolism.</title>
        <authorList>
            <person name="Garcia R."/>
            <person name="Popoff A."/>
            <person name="Bader C.D."/>
            <person name="Loehr J."/>
            <person name="Walesch S."/>
            <person name="Walt C."/>
            <person name="Boldt J."/>
            <person name="Bunk B."/>
            <person name="Haeckl F.J.F.P.J."/>
            <person name="Gunesch A.P."/>
            <person name="Birkelbach J."/>
            <person name="Nuebel U."/>
            <person name="Pietschmann T."/>
            <person name="Bach T."/>
            <person name="Mueller R."/>
        </authorList>
    </citation>
    <scope>NUCLEOTIDE SEQUENCE [LARGE SCALE GENOMIC DNA]</scope>
    <source>
        <strain evidence="6 7">MSr11954</strain>
    </source>
</reference>
<organism evidence="6 7">
    <name type="scientific">Pendulispora albinea</name>
    <dbReference type="NCBI Taxonomy" id="2741071"/>
    <lineage>
        <taxon>Bacteria</taxon>
        <taxon>Pseudomonadati</taxon>
        <taxon>Myxococcota</taxon>
        <taxon>Myxococcia</taxon>
        <taxon>Myxococcales</taxon>
        <taxon>Sorangiineae</taxon>
        <taxon>Pendulisporaceae</taxon>
        <taxon>Pendulispora</taxon>
    </lineage>
</organism>
<dbReference type="EMBL" id="CP089984">
    <property type="protein sequence ID" value="WXB19525.1"/>
    <property type="molecule type" value="Genomic_DNA"/>
</dbReference>
<evidence type="ECO:0000259" key="5">
    <source>
        <dbReference type="PROSITE" id="PS50850"/>
    </source>
</evidence>
<feature type="transmembrane region" description="Helical" evidence="4">
    <location>
        <begin position="169"/>
        <end position="189"/>
    </location>
</feature>
<sequence>MRLLSLLFFVSGFAALVYQVVWQRTLFAIYGINIESVTVVVTAFMLGLGLGSLAGGAISKDARRPVVLLFALVEASIGVFGAVSLPLFRAVGQITLALSPAAVAFVTFLLILAPTMLMGSTLPLLVAHFTRRSKNVGQSVGLLYFINTLGSAFASIVAVLVLLPRFGQLSAVHAAVALNLAAALTAFVVHAREKKSAKGEKKGARVMA</sequence>
<protein>
    <recommendedName>
        <fullName evidence="5">Major facilitator superfamily (MFS) profile domain-containing protein</fullName>
    </recommendedName>
</protein>
<accession>A0ABZ2MAN3</accession>
<feature type="transmembrane region" description="Helical" evidence="4">
    <location>
        <begin position="100"/>
        <end position="129"/>
    </location>
</feature>
<evidence type="ECO:0000313" key="7">
    <source>
        <dbReference type="Proteomes" id="UP001370348"/>
    </source>
</evidence>
<evidence type="ECO:0000256" key="1">
    <source>
        <dbReference type="ARBA" id="ARBA00022692"/>
    </source>
</evidence>
<proteinExistence type="predicted"/>
<dbReference type="Proteomes" id="UP001370348">
    <property type="component" value="Chromosome"/>
</dbReference>
<feature type="transmembrane region" description="Helical" evidence="4">
    <location>
        <begin position="29"/>
        <end position="54"/>
    </location>
</feature>
<dbReference type="PROSITE" id="PS50850">
    <property type="entry name" value="MFS"/>
    <property type="match status" value="1"/>
</dbReference>
<dbReference type="InterPro" id="IPR036259">
    <property type="entry name" value="MFS_trans_sf"/>
</dbReference>
<evidence type="ECO:0000256" key="2">
    <source>
        <dbReference type="ARBA" id="ARBA00022989"/>
    </source>
</evidence>
<evidence type="ECO:0000313" key="6">
    <source>
        <dbReference type="EMBL" id="WXB19525.1"/>
    </source>
</evidence>
<keyword evidence="2 4" id="KW-1133">Transmembrane helix</keyword>
<name>A0ABZ2MAN3_9BACT</name>
<keyword evidence="1 4" id="KW-0812">Transmembrane</keyword>
<gene>
    <name evidence="6" type="ORF">LZC94_20135</name>
</gene>
<feature type="transmembrane region" description="Helical" evidence="4">
    <location>
        <begin position="141"/>
        <end position="163"/>
    </location>
</feature>
<dbReference type="Gene3D" id="1.20.1250.20">
    <property type="entry name" value="MFS general substrate transporter like domains"/>
    <property type="match status" value="1"/>
</dbReference>
<feature type="domain" description="Major facilitator superfamily (MFS) profile" evidence="5">
    <location>
        <begin position="1"/>
        <end position="208"/>
    </location>
</feature>